<name>A0ABY1JWR9_9BACL</name>
<dbReference type="EMBL" id="FTNK01000005">
    <property type="protein sequence ID" value="SIQ91608.1"/>
    <property type="molecule type" value="Genomic_DNA"/>
</dbReference>
<evidence type="ECO:0000313" key="1">
    <source>
        <dbReference type="EMBL" id="SIQ91608.1"/>
    </source>
</evidence>
<evidence type="ECO:0000313" key="2">
    <source>
        <dbReference type="Proteomes" id="UP000186666"/>
    </source>
</evidence>
<keyword evidence="2" id="KW-1185">Reference proteome</keyword>
<reference evidence="1 2" key="1">
    <citation type="submission" date="2017-01" db="EMBL/GenBank/DDBJ databases">
        <authorList>
            <person name="Varghese N."/>
            <person name="Submissions S."/>
        </authorList>
    </citation>
    <scope>NUCLEOTIDE SEQUENCE [LARGE SCALE GENOMIC DNA]</scope>
    <source>
        <strain evidence="1 2">ATCC 23464</strain>
    </source>
</reference>
<sequence length="41" mass="4692">MLKPSCDLPIISYFTSIAKIKIGRIIEGKFKSKEEHNDVIK</sequence>
<accession>A0ABY1JWR9</accession>
<organism evidence="1 2">
    <name type="scientific">Paenibacillus macquariensis</name>
    <dbReference type="NCBI Taxonomy" id="948756"/>
    <lineage>
        <taxon>Bacteria</taxon>
        <taxon>Bacillati</taxon>
        <taxon>Bacillota</taxon>
        <taxon>Bacilli</taxon>
        <taxon>Bacillales</taxon>
        <taxon>Paenibacillaceae</taxon>
        <taxon>Paenibacillus</taxon>
    </lineage>
</organism>
<proteinExistence type="predicted"/>
<gene>
    <name evidence="1" type="ORF">SAMN05421578_10533</name>
</gene>
<comment type="caution">
    <text evidence="1">The sequence shown here is derived from an EMBL/GenBank/DDBJ whole genome shotgun (WGS) entry which is preliminary data.</text>
</comment>
<dbReference type="Proteomes" id="UP000186666">
    <property type="component" value="Unassembled WGS sequence"/>
</dbReference>
<protein>
    <submittedName>
        <fullName evidence="1">Uncharacterized protein</fullName>
    </submittedName>
</protein>